<accession>A0ABV0V9N7</accession>
<comment type="caution">
    <text evidence="1">The sequence shown here is derived from an EMBL/GenBank/DDBJ whole genome shotgun (WGS) entry which is preliminary data.</text>
</comment>
<proteinExistence type="predicted"/>
<keyword evidence="2" id="KW-1185">Reference proteome</keyword>
<dbReference type="EMBL" id="JAHRIQ010097934">
    <property type="protein sequence ID" value="MEQ2253467.1"/>
    <property type="molecule type" value="Genomic_DNA"/>
</dbReference>
<organism evidence="1 2">
    <name type="scientific">Ilyodon furcidens</name>
    <name type="common">goldbreast splitfin</name>
    <dbReference type="NCBI Taxonomy" id="33524"/>
    <lineage>
        <taxon>Eukaryota</taxon>
        <taxon>Metazoa</taxon>
        <taxon>Chordata</taxon>
        <taxon>Craniata</taxon>
        <taxon>Vertebrata</taxon>
        <taxon>Euteleostomi</taxon>
        <taxon>Actinopterygii</taxon>
        <taxon>Neopterygii</taxon>
        <taxon>Teleostei</taxon>
        <taxon>Neoteleostei</taxon>
        <taxon>Acanthomorphata</taxon>
        <taxon>Ovalentaria</taxon>
        <taxon>Atherinomorphae</taxon>
        <taxon>Cyprinodontiformes</taxon>
        <taxon>Goodeidae</taxon>
        <taxon>Ilyodon</taxon>
    </lineage>
</organism>
<gene>
    <name evidence="1" type="ORF">ILYODFUR_032389</name>
</gene>
<dbReference type="Proteomes" id="UP001482620">
    <property type="component" value="Unassembled WGS sequence"/>
</dbReference>
<name>A0ABV0V9N7_9TELE</name>
<evidence type="ECO:0000313" key="1">
    <source>
        <dbReference type="EMBL" id="MEQ2253467.1"/>
    </source>
</evidence>
<sequence length="142" mass="16710">MAGYIPNAGVPACGEVSVHLPRKARVFVHHFICRFRRIRAECRNSSVKYLWEVNDKAEPLQHNQYFYSVMNHKQNQFKLLNAASVPTYDNYRQSSTNRKVWKNVKREQQMQSNLKMQNSNMQELQSWLVGVKIKVTTVLLRL</sequence>
<reference evidence="1 2" key="1">
    <citation type="submission" date="2021-06" db="EMBL/GenBank/DDBJ databases">
        <authorList>
            <person name="Palmer J.M."/>
        </authorList>
    </citation>
    <scope>NUCLEOTIDE SEQUENCE [LARGE SCALE GENOMIC DNA]</scope>
    <source>
        <strain evidence="2">if_2019</strain>
        <tissue evidence="1">Muscle</tissue>
    </source>
</reference>
<evidence type="ECO:0000313" key="2">
    <source>
        <dbReference type="Proteomes" id="UP001482620"/>
    </source>
</evidence>
<protein>
    <submittedName>
        <fullName evidence="1">Uncharacterized protein</fullName>
    </submittedName>
</protein>